<gene>
    <name evidence="1" type="ORF">Tco_1094206</name>
</gene>
<name>A0ABQ5IEV2_9ASTR</name>
<dbReference type="EMBL" id="BQNB010020699">
    <property type="protein sequence ID" value="GJT98688.1"/>
    <property type="molecule type" value="Genomic_DNA"/>
</dbReference>
<accession>A0ABQ5IEV2</accession>
<reference evidence="1" key="1">
    <citation type="journal article" date="2022" name="Int. J. Mol. Sci.">
        <title>Draft Genome of Tanacetum Coccineum: Genomic Comparison of Closely Related Tanacetum-Family Plants.</title>
        <authorList>
            <person name="Yamashiro T."/>
            <person name="Shiraishi A."/>
            <person name="Nakayama K."/>
            <person name="Satake H."/>
        </authorList>
    </citation>
    <scope>NUCLEOTIDE SEQUENCE</scope>
</reference>
<evidence type="ECO:0000313" key="1">
    <source>
        <dbReference type="EMBL" id="GJT98688.1"/>
    </source>
</evidence>
<keyword evidence="2" id="KW-1185">Reference proteome</keyword>
<reference evidence="1" key="2">
    <citation type="submission" date="2022-01" db="EMBL/GenBank/DDBJ databases">
        <authorList>
            <person name="Yamashiro T."/>
            <person name="Shiraishi A."/>
            <person name="Satake H."/>
            <person name="Nakayama K."/>
        </authorList>
    </citation>
    <scope>NUCLEOTIDE SEQUENCE</scope>
</reference>
<proteinExistence type="predicted"/>
<sequence length="438" mass="51156">MAREPLTRATEWCAMGFSRAKAWRQALTPPLPPLLHNQGIIPQPKHCRFDCGPQPVSHGLIALAQLPALHRMNQRPSYERNSVTKLLGLFPAIEKWVESKGMFGILTVSREIMAWKLVLSRRFSHLDYLYSYAALFRVSDVKSLIRLRAASKQWKSFIDNSQFIAAYGARKTHPHSLLLRSNWLLSRFVVFVWNKQKEYVLWNASIRRSVGIVHRNLIDAIFGFAVCPVTNEPIIVKYSYPWIVDIFTLSSKRWTEIPCSKPCKSIQFREWSNGRSQTRSDVKAVCLFFVSQTRADVIPLTKMSKTDIERRKSEENITHWEMGKVKLRESLVQFLPDTLVGVWKMEHDCSFAKLFTFNTPERSITKILGFRKNDELVMETREEQFWFFDSVVEVYQPWLRNIIRFPIYGQRDSFFISSYKETLLLLDHLDSSVYDNDC</sequence>
<comment type="caution">
    <text evidence="1">The sequence shown here is derived from an EMBL/GenBank/DDBJ whole genome shotgun (WGS) entry which is preliminary data.</text>
</comment>
<evidence type="ECO:0000313" key="2">
    <source>
        <dbReference type="Proteomes" id="UP001151760"/>
    </source>
</evidence>
<evidence type="ECO:0008006" key="3">
    <source>
        <dbReference type="Google" id="ProtNLM"/>
    </source>
</evidence>
<protein>
    <recommendedName>
        <fullName evidence="3">F-box domain-containing protein</fullName>
    </recommendedName>
</protein>
<organism evidence="1 2">
    <name type="scientific">Tanacetum coccineum</name>
    <dbReference type="NCBI Taxonomy" id="301880"/>
    <lineage>
        <taxon>Eukaryota</taxon>
        <taxon>Viridiplantae</taxon>
        <taxon>Streptophyta</taxon>
        <taxon>Embryophyta</taxon>
        <taxon>Tracheophyta</taxon>
        <taxon>Spermatophyta</taxon>
        <taxon>Magnoliopsida</taxon>
        <taxon>eudicotyledons</taxon>
        <taxon>Gunneridae</taxon>
        <taxon>Pentapetalae</taxon>
        <taxon>asterids</taxon>
        <taxon>campanulids</taxon>
        <taxon>Asterales</taxon>
        <taxon>Asteraceae</taxon>
        <taxon>Asteroideae</taxon>
        <taxon>Anthemideae</taxon>
        <taxon>Anthemidinae</taxon>
        <taxon>Tanacetum</taxon>
    </lineage>
</organism>
<dbReference type="Proteomes" id="UP001151760">
    <property type="component" value="Unassembled WGS sequence"/>
</dbReference>